<evidence type="ECO:0000313" key="2">
    <source>
        <dbReference type="EMBL" id="MCI69545.1"/>
    </source>
</evidence>
<name>A0A392UCU4_9FABA</name>
<accession>A0A392UCU4</accession>
<proteinExistence type="predicted"/>
<feature type="non-terminal residue" evidence="2">
    <location>
        <position position="1"/>
    </location>
</feature>
<feature type="region of interest" description="Disordered" evidence="1">
    <location>
        <begin position="1"/>
        <end position="23"/>
    </location>
</feature>
<organism evidence="2 3">
    <name type="scientific">Trifolium medium</name>
    <dbReference type="NCBI Taxonomy" id="97028"/>
    <lineage>
        <taxon>Eukaryota</taxon>
        <taxon>Viridiplantae</taxon>
        <taxon>Streptophyta</taxon>
        <taxon>Embryophyta</taxon>
        <taxon>Tracheophyta</taxon>
        <taxon>Spermatophyta</taxon>
        <taxon>Magnoliopsida</taxon>
        <taxon>eudicotyledons</taxon>
        <taxon>Gunneridae</taxon>
        <taxon>Pentapetalae</taxon>
        <taxon>rosids</taxon>
        <taxon>fabids</taxon>
        <taxon>Fabales</taxon>
        <taxon>Fabaceae</taxon>
        <taxon>Papilionoideae</taxon>
        <taxon>50 kb inversion clade</taxon>
        <taxon>NPAAA clade</taxon>
        <taxon>Hologalegina</taxon>
        <taxon>IRL clade</taxon>
        <taxon>Trifolieae</taxon>
        <taxon>Trifolium</taxon>
    </lineage>
</organism>
<protein>
    <submittedName>
        <fullName evidence="2">Uncharacterized protein</fullName>
    </submittedName>
</protein>
<sequence length="23" mass="2042">GGGGGGGDGGYGLMADSSTLGLW</sequence>
<keyword evidence="3" id="KW-1185">Reference proteome</keyword>
<dbReference type="AlphaFoldDB" id="A0A392UCU4"/>
<feature type="compositionally biased region" description="Gly residues" evidence="1">
    <location>
        <begin position="1"/>
        <end position="12"/>
    </location>
</feature>
<reference evidence="2 3" key="1">
    <citation type="journal article" date="2018" name="Front. Plant Sci.">
        <title>Red Clover (Trifolium pratense) and Zigzag Clover (T. medium) - A Picture of Genomic Similarities and Differences.</title>
        <authorList>
            <person name="Dluhosova J."/>
            <person name="Istvanek J."/>
            <person name="Nedelnik J."/>
            <person name="Repkova J."/>
        </authorList>
    </citation>
    <scope>NUCLEOTIDE SEQUENCE [LARGE SCALE GENOMIC DNA]</scope>
    <source>
        <strain evidence="3">cv. 10/8</strain>
        <tissue evidence="2">Leaf</tissue>
    </source>
</reference>
<evidence type="ECO:0000256" key="1">
    <source>
        <dbReference type="SAM" id="MobiDB-lite"/>
    </source>
</evidence>
<evidence type="ECO:0000313" key="3">
    <source>
        <dbReference type="Proteomes" id="UP000265520"/>
    </source>
</evidence>
<comment type="caution">
    <text evidence="2">The sequence shown here is derived from an EMBL/GenBank/DDBJ whole genome shotgun (WGS) entry which is preliminary data.</text>
</comment>
<dbReference type="EMBL" id="LXQA010758619">
    <property type="protein sequence ID" value="MCI69545.1"/>
    <property type="molecule type" value="Genomic_DNA"/>
</dbReference>
<dbReference type="Proteomes" id="UP000265520">
    <property type="component" value="Unassembled WGS sequence"/>
</dbReference>